<comment type="caution">
    <text evidence="1">The sequence shown here is derived from an EMBL/GenBank/DDBJ whole genome shotgun (WGS) entry which is preliminary data.</text>
</comment>
<dbReference type="EMBL" id="LATX01002176">
    <property type="protein sequence ID" value="KTB33467.1"/>
    <property type="molecule type" value="Genomic_DNA"/>
</dbReference>
<name>A0A0W0FAT2_MONRR</name>
<protein>
    <submittedName>
        <fullName evidence="1">Uncharacterized protein</fullName>
    </submittedName>
</protein>
<accession>A0A0W0FAT2</accession>
<sequence length="192" mass="21779">MSLPHLQNNPVRVTSPHPLETQIDSTISVWDIEDKETEDRVTPPKNRSRSHMPHLRLRMDKVYEHLNALCVEWATTTLWTVETTVVQSVMSLQLDISLKTVVTDEGLAKLWDAMIPTAVHLLMTILGTLTMMRNSTETENHEDHSNGLHALSIVINTGELEEPRIFIHTGPAKYHGEWLHQGMLLTSMETCA</sequence>
<proteinExistence type="predicted"/>
<evidence type="ECO:0000313" key="1">
    <source>
        <dbReference type="EMBL" id="KTB33467.1"/>
    </source>
</evidence>
<dbReference type="Proteomes" id="UP000054988">
    <property type="component" value="Unassembled WGS sequence"/>
</dbReference>
<evidence type="ECO:0000313" key="2">
    <source>
        <dbReference type="Proteomes" id="UP000054988"/>
    </source>
</evidence>
<organism evidence="1 2">
    <name type="scientific">Moniliophthora roreri</name>
    <name type="common">Frosty pod rot fungus</name>
    <name type="synonym">Monilia roreri</name>
    <dbReference type="NCBI Taxonomy" id="221103"/>
    <lineage>
        <taxon>Eukaryota</taxon>
        <taxon>Fungi</taxon>
        <taxon>Dikarya</taxon>
        <taxon>Basidiomycota</taxon>
        <taxon>Agaricomycotina</taxon>
        <taxon>Agaricomycetes</taxon>
        <taxon>Agaricomycetidae</taxon>
        <taxon>Agaricales</taxon>
        <taxon>Marasmiineae</taxon>
        <taxon>Marasmiaceae</taxon>
        <taxon>Moniliophthora</taxon>
    </lineage>
</organism>
<dbReference type="AlphaFoldDB" id="A0A0W0FAT2"/>
<gene>
    <name evidence="1" type="ORF">WG66_14085</name>
</gene>
<reference evidence="1 2" key="1">
    <citation type="submission" date="2015-12" db="EMBL/GenBank/DDBJ databases">
        <title>Draft genome sequence of Moniliophthora roreri, the causal agent of frosty pod rot of cacao.</title>
        <authorList>
            <person name="Aime M.C."/>
            <person name="Diaz-Valderrama J.R."/>
            <person name="Kijpornyongpan T."/>
            <person name="Phillips-Mora W."/>
        </authorList>
    </citation>
    <scope>NUCLEOTIDE SEQUENCE [LARGE SCALE GENOMIC DNA]</scope>
    <source>
        <strain evidence="1 2">MCA 2952</strain>
    </source>
</reference>